<keyword evidence="2" id="KW-1133">Transmembrane helix</keyword>
<dbReference type="AlphaFoldDB" id="A0A8T4IUC7"/>
<evidence type="ECO:0000313" key="3">
    <source>
        <dbReference type="EMBL" id="MBR7675739.1"/>
    </source>
</evidence>
<protein>
    <submittedName>
        <fullName evidence="3">Uncharacterized protein</fullName>
    </submittedName>
</protein>
<evidence type="ECO:0000256" key="1">
    <source>
        <dbReference type="SAM" id="MobiDB-lite"/>
    </source>
</evidence>
<sequence length="361" mass="37586">MPSTPEDESGGDSALLAGKLHEALDEEGVYVVAGPSGDAYEVVNYGARLDDEELYAYTESIGHGDGANAKKPGLYDGLDALLTHIDGTRPGPPGEPRLDPVPAEDPVAQEALPALYSGAFWGGLALGPVGALAALGLTAAAFAAAGRIRRRRSGGARPDPGEAMSAPALPGTGWLRRAARRERDWLEADFARTDGELPDVGLPEAARTRVRAYLDTAALLLGREGEGQHGPDQDPPTLAAALALLRAGRAVLDAGHGQTVSATLCALNPLHGPATASGRFAHPDDTSARNRPVCPSCHEALADPVKSLTAPVDRLLRLREERSGPFVPFDRLSGSLGAASSAGAVSVDRLVDQVRERLNVH</sequence>
<feature type="transmembrane region" description="Helical" evidence="2">
    <location>
        <begin position="119"/>
        <end position="144"/>
    </location>
</feature>
<dbReference type="EMBL" id="JAGSMN010000523">
    <property type="protein sequence ID" value="MBR7675739.1"/>
    <property type="molecule type" value="Genomic_DNA"/>
</dbReference>
<evidence type="ECO:0000256" key="2">
    <source>
        <dbReference type="SAM" id="Phobius"/>
    </source>
</evidence>
<reference evidence="3" key="1">
    <citation type="submission" date="2021-04" db="EMBL/GenBank/DDBJ databases">
        <title>Sequencing of actinobacteria type strains.</title>
        <authorList>
            <person name="Nguyen G.-S."/>
            <person name="Wentzel A."/>
        </authorList>
    </citation>
    <scope>NUCLEOTIDE SEQUENCE</scope>
    <source>
        <strain evidence="3">DSM 42095</strain>
    </source>
</reference>
<keyword evidence="2" id="KW-0472">Membrane</keyword>
<accession>A0A8T4IUC7</accession>
<keyword evidence="4" id="KW-1185">Reference proteome</keyword>
<name>A0A8T4IUC7_9ACTN</name>
<dbReference type="Proteomes" id="UP000675554">
    <property type="component" value="Unassembled WGS sequence"/>
</dbReference>
<gene>
    <name evidence="3" type="ORF">KDA82_22520</name>
</gene>
<evidence type="ECO:0000313" key="4">
    <source>
        <dbReference type="Proteomes" id="UP000675554"/>
    </source>
</evidence>
<proteinExistence type="predicted"/>
<comment type="caution">
    <text evidence="3">The sequence shown here is derived from an EMBL/GenBank/DDBJ whole genome shotgun (WGS) entry which is preliminary data.</text>
</comment>
<feature type="region of interest" description="Disordered" evidence="1">
    <location>
        <begin position="151"/>
        <end position="170"/>
    </location>
</feature>
<organism evidence="3 4">
    <name type="scientific">Streptomyces daliensis</name>
    <dbReference type="NCBI Taxonomy" id="299421"/>
    <lineage>
        <taxon>Bacteria</taxon>
        <taxon>Bacillati</taxon>
        <taxon>Actinomycetota</taxon>
        <taxon>Actinomycetes</taxon>
        <taxon>Kitasatosporales</taxon>
        <taxon>Streptomycetaceae</taxon>
        <taxon>Streptomyces</taxon>
    </lineage>
</organism>
<keyword evidence="2" id="KW-0812">Transmembrane</keyword>